<dbReference type="PANTHER" id="PTHR30272">
    <property type="entry name" value="3-HYDROXYACYL-[ACYL-CARRIER-PROTEIN] DEHYDRATASE"/>
    <property type="match status" value="1"/>
</dbReference>
<evidence type="ECO:0000313" key="4">
    <source>
        <dbReference type="Proteomes" id="UP000315017"/>
    </source>
</evidence>
<dbReference type="InterPro" id="IPR013114">
    <property type="entry name" value="FabA_FabZ"/>
</dbReference>
<evidence type="ECO:0000256" key="2">
    <source>
        <dbReference type="SAM" id="MobiDB-lite"/>
    </source>
</evidence>
<accession>A0A517YJI1</accession>
<feature type="region of interest" description="Disordered" evidence="2">
    <location>
        <begin position="157"/>
        <end position="180"/>
    </location>
</feature>
<reference evidence="3 4" key="1">
    <citation type="submission" date="2019-02" db="EMBL/GenBank/DDBJ databases">
        <title>Deep-cultivation of Planctomycetes and their phenomic and genomic characterization uncovers novel biology.</title>
        <authorList>
            <person name="Wiegand S."/>
            <person name="Jogler M."/>
            <person name="Boedeker C."/>
            <person name="Pinto D."/>
            <person name="Vollmers J."/>
            <person name="Rivas-Marin E."/>
            <person name="Kohn T."/>
            <person name="Peeters S.H."/>
            <person name="Heuer A."/>
            <person name="Rast P."/>
            <person name="Oberbeckmann S."/>
            <person name="Bunk B."/>
            <person name="Jeske O."/>
            <person name="Meyerdierks A."/>
            <person name="Storesund J.E."/>
            <person name="Kallscheuer N."/>
            <person name="Luecker S."/>
            <person name="Lage O.M."/>
            <person name="Pohl T."/>
            <person name="Merkel B.J."/>
            <person name="Hornburger P."/>
            <person name="Mueller R.-W."/>
            <person name="Bruemmer F."/>
            <person name="Labrenz M."/>
            <person name="Spormann A.M."/>
            <person name="Op den Camp H."/>
            <person name="Overmann J."/>
            <person name="Amann R."/>
            <person name="Jetten M.S.M."/>
            <person name="Mascher T."/>
            <person name="Medema M.H."/>
            <person name="Devos D.P."/>
            <person name="Kaster A.-K."/>
            <person name="Ovreas L."/>
            <person name="Rohde M."/>
            <person name="Galperin M.Y."/>
            <person name="Jogler C."/>
        </authorList>
    </citation>
    <scope>NUCLEOTIDE SEQUENCE [LARGE SCALE GENOMIC DNA]</scope>
    <source>
        <strain evidence="3 4">ETA_A8</strain>
    </source>
</reference>
<dbReference type="RefSeq" id="WP_145095735.1">
    <property type="nucleotide sequence ID" value="NZ_CP036274.1"/>
</dbReference>
<dbReference type="GO" id="GO:0019171">
    <property type="term" value="F:(3R)-hydroxyacyl-[acyl-carrier-protein] dehydratase activity"/>
    <property type="evidence" value="ECO:0007669"/>
    <property type="project" value="UniProtKB-EC"/>
</dbReference>
<gene>
    <name evidence="3" type="primary">fabZ_4</name>
    <name evidence="3" type="ORF">ETAA8_55080</name>
</gene>
<dbReference type="AlphaFoldDB" id="A0A517YJI1"/>
<sequence>MRFCLLDRIIDLQPGAKITAVKLLRPEEDYLRDHFPRFPVMPGVLMLETMYQAGMWLVRSSEDFQHAAILLKEARNVKYSDFVTPGKELLVTAELLKQDDTTATLKTQGTINGNVAVSARLVLEKFNIGDRFPARAMSDHYLRQWMKKVFLRLMQPVPEPNPSSPHPHFQVNSHLVSAQP</sequence>
<evidence type="ECO:0000256" key="1">
    <source>
        <dbReference type="ARBA" id="ARBA00023239"/>
    </source>
</evidence>
<dbReference type="EMBL" id="CP036274">
    <property type="protein sequence ID" value="QDU30380.1"/>
    <property type="molecule type" value="Genomic_DNA"/>
</dbReference>
<dbReference type="Proteomes" id="UP000315017">
    <property type="component" value="Chromosome"/>
</dbReference>
<dbReference type="SUPFAM" id="SSF54637">
    <property type="entry name" value="Thioesterase/thiol ester dehydrase-isomerase"/>
    <property type="match status" value="1"/>
</dbReference>
<keyword evidence="4" id="KW-1185">Reference proteome</keyword>
<dbReference type="EC" id="4.2.1.59" evidence="3"/>
<protein>
    <submittedName>
        <fullName evidence="3">3-hydroxyacyl-[acyl-carrier-protein] dehydratase FabZ</fullName>
        <ecNumber evidence="3">4.2.1.59</ecNumber>
    </submittedName>
</protein>
<dbReference type="KEGG" id="aagg:ETAA8_55080"/>
<proteinExistence type="predicted"/>
<dbReference type="InterPro" id="IPR029069">
    <property type="entry name" value="HotDog_dom_sf"/>
</dbReference>
<dbReference type="PANTHER" id="PTHR30272:SF1">
    <property type="entry name" value="3-HYDROXYACYL-[ACYL-CARRIER-PROTEIN] DEHYDRATASE"/>
    <property type="match status" value="1"/>
</dbReference>
<feature type="compositionally biased region" description="Polar residues" evidence="2">
    <location>
        <begin position="170"/>
        <end position="180"/>
    </location>
</feature>
<dbReference type="Pfam" id="PF07977">
    <property type="entry name" value="FabA"/>
    <property type="match status" value="1"/>
</dbReference>
<dbReference type="Gene3D" id="3.10.129.10">
    <property type="entry name" value="Hotdog Thioesterase"/>
    <property type="match status" value="1"/>
</dbReference>
<name>A0A517YJI1_9BACT</name>
<keyword evidence="1 3" id="KW-0456">Lyase</keyword>
<organism evidence="3 4">
    <name type="scientific">Anatilimnocola aggregata</name>
    <dbReference type="NCBI Taxonomy" id="2528021"/>
    <lineage>
        <taxon>Bacteria</taxon>
        <taxon>Pseudomonadati</taxon>
        <taxon>Planctomycetota</taxon>
        <taxon>Planctomycetia</taxon>
        <taxon>Pirellulales</taxon>
        <taxon>Pirellulaceae</taxon>
        <taxon>Anatilimnocola</taxon>
    </lineage>
</organism>
<dbReference type="OrthoDB" id="9787658at2"/>
<dbReference type="CDD" id="cd01288">
    <property type="entry name" value="FabZ"/>
    <property type="match status" value="1"/>
</dbReference>
<evidence type="ECO:0000313" key="3">
    <source>
        <dbReference type="EMBL" id="QDU30380.1"/>
    </source>
</evidence>